<comment type="caution">
    <text evidence="5">The sequence shown here is derived from an EMBL/GenBank/DDBJ whole genome shotgun (WGS) entry which is preliminary data.</text>
</comment>
<dbReference type="Gene3D" id="3.30.450.20">
    <property type="entry name" value="PAS domain"/>
    <property type="match status" value="1"/>
</dbReference>
<dbReference type="InterPro" id="IPR000014">
    <property type="entry name" value="PAS"/>
</dbReference>
<evidence type="ECO:0000259" key="4">
    <source>
        <dbReference type="PROSITE" id="PS50887"/>
    </source>
</evidence>
<protein>
    <submittedName>
        <fullName evidence="5">EAL domain-containing protein</fullName>
    </submittedName>
</protein>
<accession>A0A552UI78</accession>
<dbReference type="SMART" id="SM00052">
    <property type="entry name" value="EAL"/>
    <property type="match status" value="1"/>
</dbReference>
<feature type="transmembrane region" description="Helical" evidence="1">
    <location>
        <begin position="73"/>
        <end position="92"/>
    </location>
</feature>
<keyword evidence="6" id="KW-1185">Reference proteome</keyword>
<feature type="transmembrane region" description="Helical" evidence="1">
    <location>
        <begin position="190"/>
        <end position="213"/>
    </location>
</feature>
<dbReference type="Pfam" id="PF00990">
    <property type="entry name" value="GGDEF"/>
    <property type="match status" value="1"/>
</dbReference>
<keyword evidence="1" id="KW-0472">Membrane</keyword>
<dbReference type="NCBIfam" id="TIGR00229">
    <property type="entry name" value="sensory_box"/>
    <property type="match status" value="1"/>
</dbReference>
<feature type="domain" description="EAL" evidence="3">
    <location>
        <begin position="532"/>
        <end position="783"/>
    </location>
</feature>
<feature type="transmembrane region" description="Helical" evidence="1">
    <location>
        <begin position="166"/>
        <end position="184"/>
    </location>
</feature>
<feature type="transmembrane region" description="Helical" evidence="1">
    <location>
        <begin position="113"/>
        <end position="135"/>
    </location>
</feature>
<evidence type="ECO:0000313" key="6">
    <source>
        <dbReference type="Proteomes" id="UP000317894"/>
    </source>
</evidence>
<dbReference type="PROSITE" id="PS50113">
    <property type="entry name" value="PAC"/>
    <property type="match status" value="1"/>
</dbReference>
<keyword evidence="1" id="KW-1133">Transmembrane helix</keyword>
<keyword evidence="1" id="KW-0812">Transmembrane</keyword>
<feature type="transmembrane region" description="Helical" evidence="1">
    <location>
        <begin position="48"/>
        <end position="67"/>
    </location>
</feature>
<dbReference type="InterPro" id="IPR052155">
    <property type="entry name" value="Biofilm_reg_signaling"/>
</dbReference>
<dbReference type="InterPro" id="IPR001633">
    <property type="entry name" value="EAL_dom"/>
</dbReference>
<reference evidence="5 6" key="1">
    <citation type="submission" date="2019-07" db="EMBL/GenBank/DDBJ databases">
        <title>Novel species isolated from glacier.</title>
        <authorList>
            <person name="Liu Q."/>
            <person name="Xin Y.-H."/>
        </authorList>
    </citation>
    <scope>NUCLEOTIDE SEQUENCE [LARGE SCALE GENOMIC DNA]</scope>
    <source>
        <strain evidence="5 6">LB1R16</strain>
    </source>
</reference>
<dbReference type="CDD" id="cd01948">
    <property type="entry name" value="EAL"/>
    <property type="match status" value="1"/>
</dbReference>
<dbReference type="InterPro" id="IPR013656">
    <property type="entry name" value="PAS_4"/>
</dbReference>
<evidence type="ECO:0000313" key="5">
    <source>
        <dbReference type="EMBL" id="TRW17928.1"/>
    </source>
</evidence>
<organism evidence="5 6">
    <name type="scientific">Glacieibacterium frigidum</name>
    <dbReference type="NCBI Taxonomy" id="2593303"/>
    <lineage>
        <taxon>Bacteria</taxon>
        <taxon>Pseudomonadati</taxon>
        <taxon>Pseudomonadota</taxon>
        <taxon>Alphaproteobacteria</taxon>
        <taxon>Sphingomonadales</taxon>
        <taxon>Sphingosinicellaceae</taxon>
        <taxon>Glacieibacterium</taxon>
    </lineage>
</organism>
<dbReference type="SMART" id="SM00091">
    <property type="entry name" value="PAS"/>
    <property type="match status" value="1"/>
</dbReference>
<dbReference type="InterPro" id="IPR000700">
    <property type="entry name" value="PAS-assoc_C"/>
</dbReference>
<dbReference type="SUPFAM" id="SSF55785">
    <property type="entry name" value="PYP-like sensor domain (PAS domain)"/>
    <property type="match status" value="1"/>
</dbReference>
<dbReference type="RefSeq" id="WP_144236622.1">
    <property type="nucleotide sequence ID" value="NZ_VJWA01000001.1"/>
</dbReference>
<dbReference type="PROSITE" id="PS50887">
    <property type="entry name" value="GGDEF"/>
    <property type="match status" value="1"/>
</dbReference>
<feature type="domain" description="GGDEF" evidence="4">
    <location>
        <begin position="391"/>
        <end position="523"/>
    </location>
</feature>
<proteinExistence type="predicted"/>
<dbReference type="InterPro" id="IPR035965">
    <property type="entry name" value="PAS-like_dom_sf"/>
</dbReference>
<dbReference type="PROSITE" id="PS50883">
    <property type="entry name" value="EAL"/>
    <property type="match status" value="1"/>
</dbReference>
<feature type="domain" description="PAC" evidence="2">
    <location>
        <begin position="303"/>
        <end position="359"/>
    </location>
</feature>
<gene>
    <name evidence="5" type="ORF">FMM06_07325</name>
</gene>
<dbReference type="Pfam" id="PF00563">
    <property type="entry name" value="EAL"/>
    <property type="match status" value="1"/>
</dbReference>
<dbReference type="SUPFAM" id="SSF55073">
    <property type="entry name" value="Nucleotide cyclase"/>
    <property type="match status" value="1"/>
</dbReference>
<dbReference type="InterPro" id="IPR029787">
    <property type="entry name" value="Nucleotide_cyclase"/>
</dbReference>
<dbReference type="InterPro" id="IPR000160">
    <property type="entry name" value="GGDEF_dom"/>
</dbReference>
<evidence type="ECO:0000259" key="3">
    <source>
        <dbReference type="PROSITE" id="PS50883"/>
    </source>
</evidence>
<dbReference type="Gene3D" id="3.20.20.450">
    <property type="entry name" value="EAL domain"/>
    <property type="match status" value="1"/>
</dbReference>
<dbReference type="InterPro" id="IPR043128">
    <property type="entry name" value="Rev_trsase/Diguanyl_cyclase"/>
</dbReference>
<dbReference type="EMBL" id="VJWA01000001">
    <property type="protein sequence ID" value="TRW17928.1"/>
    <property type="molecule type" value="Genomic_DNA"/>
</dbReference>
<dbReference type="SMART" id="SM00267">
    <property type="entry name" value="GGDEF"/>
    <property type="match status" value="1"/>
</dbReference>
<sequence>MTAMFRPPIARAIGWRQMLGFGQDTGAAADPRFWARVRGTQLAMLNRYVPFNVGLMALNLGALVWMLRDAGDAGFLAAWAAVMAGLAALWVVRWRRARGGEPETATIREFWAISAEVASFGLVWGALMLHMLPLVDLPTQTVMVLLSVVAMGACSFAAVLLPVCGAVLVLSIAVLTLAGLPAGSPLATPLVGLAFASFAILALRGITITSFAMMARMRTQMENAEASAVIGLLLNEFEAHGSDWLVEVDDQAQLTHVSPRLCEVSGQTREALLGLPLVDLLGPDRRDPAVRGALRTLGRYFARRIAFRDIVVPVAVLGELRWWSLTGTPKFAPDGSFAGFRGVGSDVTEARRASDRIAELARYDPLTGLANRALMRSALADALVRAERGQGACALFFIDLDRFKQVNDALGHHAGDVLLREVAARLRTITGPTPTVGRLGGDEFAVVIEDCSPRRAERIAKAIVDALSRPFDLDGQAVTVGASVGHAQGPGDGACVDTLLRAADLALYEVKGSGRGAACRFVPGMQARAEERRGLERDLAQALDRGELSLAFQPIVEASDERIVGFEALLRWTHPRLGNVPPAKFVPVAEDTGQIGRIGDWVLREACAWAARWPDDIIVSVNLSALQFDDANLPRTIRRALADNRLAASRLELEITESVFLKDRPATTAVIARLKALGVRFALDDFGTGYSSLGYLRKAEFSRIKIDRSFVQRAATDAGESTAIIQAIVSLATSLGMATTAEGTETRAEFEACRALGCGQIQGYLFGRPMPPEDATALVALKVAA</sequence>
<dbReference type="NCBIfam" id="TIGR00254">
    <property type="entry name" value="GGDEF"/>
    <property type="match status" value="1"/>
</dbReference>
<dbReference type="OrthoDB" id="9814202at2"/>
<dbReference type="PANTHER" id="PTHR44757">
    <property type="entry name" value="DIGUANYLATE CYCLASE DGCP"/>
    <property type="match status" value="1"/>
</dbReference>
<dbReference type="InterPro" id="IPR035919">
    <property type="entry name" value="EAL_sf"/>
</dbReference>
<dbReference type="AlphaFoldDB" id="A0A552UI78"/>
<evidence type="ECO:0000256" key="1">
    <source>
        <dbReference type="SAM" id="Phobius"/>
    </source>
</evidence>
<dbReference type="Proteomes" id="UP000317894">
    <property type="component" value="Unassembled WGS sequence"/>
</dbReference>
<name>A0A552UI78_9SPHN</name>
<dbReference type="PANTHER" id="PTHR44757:SF10">
    <property type="entry name" value="MEMBRANE PROTEIN"/>
    <property type="match status" value="1"/>
</dbReference>
<dbReference type="Pfam" id="PF08448">
    <property type="entry name" value="PAS_4"/>
    <property type="match status" value="1"/>
</dbReference>
<dbReference type="SUPFAM" id="SSF141868">
    <property type="entry name" value="EAL domain-like"/>
    <property type="match status" value="1"/>
</dbReference>
<dbReference type="Gene3D" id="3.30.70.270">
    <property type="match status" value="1"/>
</dbReference>
<dbReference type="CDD" id="cd01949">
    <property type="entry name" value="GGDEF"/>
    <property type="match status" value="1"/>
</dbReference>
<evidence type="ECO:0000259" key="2">
    <source>
        <dbReference type="PROSITE" id="PS50113"/>
    </source>
</evidence>